<evidence type="ECO:0000313" key="4">
    <source>
        <dbReference type="EMBL" id="MFD1678014.1"/>
    </source>
</evidence>
<dbReference type="PANTHER" id="PTHR43479">
    <property type="entry name" value="ACREF/ENVCD OPERON REPRESSOR-RELATED"/>
    <property type="match status" value="1"/>
</dbReference>
<keyword evidence="1 2" id="KW-0238">DNA-binding</keyword>
<dbReference type="PROSITE" id="PS01081">
    <property type="entry name" value="HTH_TETR_1"/>
    <property type="match status" value="1"/>
</dbReference>
<evidence type="ECO:0000259" key="3">
    <source>
        <dbReference type="PROSITE" id="PS50977"/>
    </source>
</evidence>
<dbReference type="EMBL" id="JBHUCX010000099">
    <property type="protein sequence ID" value="MFD1678014.1"/>
    <property type="molecule type" value="Genomic_DNA"/>
</dbReference>
<dbReference type="Proteomes" id="UP001597079">
    <property type="component" value="Unassembled WGS sequence"/>
</dbReference>
<dbReference type="InterPro" id="IPR054422">
    <property type="entry name" value="TetR-like_HI_0893_C"/>
</dbReference>
<evidence type="ECO:0000256" key="2">
    <source>
        <dbReference type="PROSITE-ProRule" id="PRU00335"/>
    </source>
</evidence>
<dbReference type="Pfam" id="PF00440">
    <property type="entry name" value="TetR_N"/>
    <property type="match status" value="1"/>
</dbReference>
<comment type="caution">
    <text evidence="4">The sequence shown here is derived from an EMBL/GenBank/DDBJ whole genome shotgun (WGS) entry which is preliminary data.</text>
</comment>
<dbReference type="InterPro" id="IPR023772">
    <property type="entry name" value="DNA-bd_HTH_TetR-type_CS"/>
</dbReference>
<dbReference type="PANTHER" id="PTHR43479:SF11">
    <property type="entry name" value="ACREF_ENVCD OPERON REPRESSOR-RELATED"/>
    <property type="match status" value="1"/>
</dbReference>
<sequence length="192" mass="22041">MRRRDDNKVNAIIEATVQIVNEIGFAETSISRIAKKAGVSAATIYIYFENKEDMLAKIYLKAKKAMSEKIFQGFSESASIRARFEFFLSNFVTFIIDNKDYFLFMEQVSNSPLLRNWCLEETSSLFTPVFNLFEEGKKQNLFKDEDINLLVMYSVVPMAQLAKEQLKGTFQFDETSLAAAIQMSWDAITIKT</sequence>
<dbReference type="InterPro" id="IPR001647">
    <property type="entry name" value="HTH_TetR"/>
</dbReference>
<reference evidence="5" key="1">
    <citation type="journal article" date="2019" name="Int. J. Syst. Evol. Microbiol.">
        <title>The Global Catalogue of Microorganisms (GCM) 10K type strain sequencing project: providing services to taxonomists for standard genome sequencing and annotation.</title>
        <authorList>
            <consortium name="The Broad Institute Genomics Platform"/>
            <consortium name="The Broad Institute Genome Sequencing Center for Infectious Disease"/>
            <person name="Wu L."/>
            <person name="Ma J."/>
        </authorList>
    </citation>
    <scope>NUCLEOTIDE SEQUENCE [LARGE SCALE GENOMIC DNA]</scope>
    <source>
        <strain evidence="5">CGMCC 1.12286</strain>
    </source>
</reference>
<dbReference type="SUPFAM" id="SSF46689">
    <property type="entry name" value="Homeodomain-like"/>
    <property type="match status" value="1"/>
</dbReference>
<keyword evidence="5" id="KW-1185">Reference proteome</keyword>
<dbReference type="PRINTS" id="PR00455">
    <property type="entry name" value="HTHTETR"/>
</dbReference>
<name>A0ABW4JNI1_9BACL</name>
<dbReference type="InterPro" id="IPR009057">
    <property type="entry name" value="Homeodomain-like_sf"/>
</dbReference>
<dbReference type="Gene3D" id="1.10.357.10">
    <property type="entry name" value="Tetracycline Repressor, domain 2"/>
    <property type="match status" value="1"/>
</dbReference>
<dbReference type="PROSITE" id="PS50977">
    <property type="entry name" value="HTH_TETR_2"/>
    <property type="match status" value="1"/>
</dbReference>
<feature type="DNA-binding region" description="H-T-H motif" evidence="2">
    <location>
        <begin position="29"/>
        <end position="48"/>
    </location>
</feature>
<evidence type="ECO:0000313" key="5">
    <source>
        <dbReference type="Proteomes" id="UP001597079"/>
    </source>
</evidence>
<accession>A0ABW4JNI1</accession>
<dbReference type="RefSeq" id="WP_377945960.1">
    <property type="nucleotide sequence ID" value="NZ_JBHUCX010000099.1"/>
</dbReference>
<dbReference type="InterPro" id="IPR050624">
    <property type="entry name" value="HTH-type_Tx_Regulator"/>
</dbReference>
<organism evidence="4 5">
    <name type="scientific">Alicyclobacillus fodiniaquatilis</name>
    <dbReference type="NCBI Taxonomy" id="1661150"/>
    <lineage>
        <taxon>Bacteria</taxon>
        <taxon>Bacillati</taxon>
        <taxon>Bacillota</taxon>
        <taxon>Bacilli</taxon>
        <taxon>Bacillales</taxon>
        <taxon>Alicyclobacillaceae</taxon>
        <taxon>Alicyclobacillus</taxon>
    </lineage>
</organism>
<feature type="domain" description="HTH tetR-type" evidence="3">
    <location>
        <begin position="6"/>
        <end position="66"/>
    </location>
</feature>
<protein>
    <submittedName>
        <fullName evidence="4">TetR/AcrR family transcriptional regulator</fullName>
    </submittedName>
</protein>
<proteinExistence type="predicted"/>
<gene>
    <name evidence="4" type="ORF">ACFSB2_25430</name>
</gene>
<dbReference type="Pfam" id="PF22604">
    <property type="entry name" value="TetR_HI_0893_C"/>
    <property type="match status" value="1"/>
</dbReference>
<evidence type="ECO:0000256" key="1">
    <source>
        <dbReference type="ARBA" id="ARBA00023125"/>
    </source>
</evidence>